<evidence type="ECO:0000256" key="3">
    <source>
        <dbReference type="ARBA" id="ARBA00022723"/>
    </source>
</evidence>
<accession>A0ABY5E3S6</accession>
<keyword evidence="7 9" id="KW-0560">Oxidoreductase</keyword>
<evidence type="ECO:0000256" key="5">
    <source>
        <dbReference type="ARBA" id="ARBA00022797"/>
    </source>
</evidence>
<evidence type="ECO:0000313" key="9">
    <source>
        <dbReference type="EMBL" id="UTJ06812.1"/>
    </source>
</evidence>
<evidence type="ECO:0000256" key="6">
    <source>
        <dbReference type="ARBA" id="ARBA00022964"/>
    </source>
</evidence>
<feature type="domain" description="VOC" evidence="8">
    <location>
        <begin position="6"/>
        <end position="121"/>
    </location>
</feature>
<reference evidence="9" key="1">
    <citation type="submission" date="2022-07" db="EMBL/GenBank/DDBJ databases">
        <title>Arcobacter roscoffensis sp. nov., a marine bacterium isolated from coastal seawater collected from Roscoff, France.</title>
        <authorList>
            <person name="Pascual J."/>
            <person name="Lepeaux C."/>
            <person name="Methner A."/>
            <person name="Overmann J."/>
        </authorList>
    </citation>
    <scope>NUCLEOTIDE SEQUENCE</scope>
    <source>
        <strain evidence="9">ARW1-2F2</strain>
    </source>
</reference>
<dbReference type="Gene3D" id="3.10.180.10">
    <property type="entry name" value="2,3-Dihydroxybiphenyl 1,2-Dioxygenase, domain 1"/>
    <property type="match status" value="2"/>
</dbReference>
<evidence type="ECO:0000259" key="8">
    <source>
        <dbReference type="PROSITE" id="PS51819"/>
    </source>
</evidence>
<proteinExistence type="inferred from homology"/>
<comment type="similarity">
    <text evidence="1">Belongs to the extradiol ring-cleavage dioxygenase family.</text>
</comment>
<dbReference type="PANTHER" id="PTHR21366:SF27">
    <property type="entry name" value="GLYOXALASE-LIKE DOMAIN-CONTAINING PROTEIN"/>
    <property type="match status" value="1"/>
</dbReference>
<dbReference type="InterPro" id="IPR050383">
    <property type="entry name" value="GlyoxalaseI/FosfomycinResist"/>
</dbReference>
<keyword evidence="4" id="KW-0677">Repeat</keyword>
<dbReference type="InterPro" id="IPR029068">
    <property type="entry name" value="Glyas_Bleomycin-R_OHBP_Dase"/>
</dbReference>
<keyword evidence="6" id="KW-0223">Dioxygenase</keyword>
<dbReference type="InterPro" id="IPR004360">
    <property type="entry name" value="Glyas_Fos-R_dOase_dom"/>
</dbReference>
<keyword evidence="10" id="KW-1185">Reference proteome</keyword>
<evidence type="ECO:0000256" key="1">
    <source>
        <dbReference type="ARBA" id="ARBA00008784"/>
    </source>
</evidence>
<feature type="domain" description="VOC" evidence="8">
    <location>
        <begin position="148"/>
        <end position="271"/>
    </location>
</feature>
<evidence type="ECO:0000256" key="7">
    <source>
        <dbReference type="ARBA" id="ARBA00023002"/>
    </source>
</evidence>
<sequence>MSGIMRLGHVDINVLDINESRDYYENIIGMEVTREDSDGTLYLKCWDEWDKYSLILRPSEEATYNKVAYKVEKDSDIDDFKEKIEKYGIQTEILEAGIIPECGRVLKFISPSEHEFNLYAEKTFVGKKVGHTNPAPWPIEGKGIKAHWIDHILLMTQGPEKLMEATKFFEDVFDMKLAEQVCVGPEGSVQAATWLSAGNTPHDLAFVAGAETGMHHFAFFLDGWNDILRSADVMAMNNVKLDVTPQRHGITRGETIYFFDPSGHRLETFAGLGYAVCKDMPTVTWTEDELWRGIFYHTGQENGAFTTAYTLSAYK</sequence>
<dbReference type="InterPro" id="IPR037523">
    <property type="entry name" value="VOC_core"/>
</dbReference>
<dbReference type="SUPFAM" id="SSF54593">
    <property type="entry name" value="Glyoxalase/Bleomycin resistance protein/Dihydroxybiphenyl dioxygenase"/>
    <property type="match status" value="1"/>
</dbReference>
<dbReference type="PROSITE" id="PS51819">
    <property type="entry name" value="VOC"/>
    <property type="match status" value="2"/>
</dbReference>
<protein>
    <submittedName>
        <fullName evidence="9">Catechol 2,3-dioxygenase</fullName>
        <ecNumber evidence="9">1.13.11.2</ecNumber>
    </submittedName>
</protein>
<dbReference type="RefSeq" id="WP_254576991.1">
    <property type="nucleotide sequence ID" value="NZ_CP100595.1"/>
</dbReference>
<dbReference type="Proteomes" id="UP001060012">
    <property type="component" value="Chromosome"/>
</dbReference>
<keyword evidence="5" id="KW-0058">Aromatic hydrocarbons catabolism</keyword>
<gene>
    <name evidence="9" type="ORF">NJU99_01625</name>
</gene>
<dbReference type="EC" id="1.13.11.2" evidence="9"/>
<dbReference type="NCBIfam" id="TIGR03211">
    <property type="entry name" value="catechol_2_3"/>
    <property type="match status" value="1"/>
</dbReference>
<dbReference type="GO" id="GO:0018577">
    <property type="term" value="F:catechol 2,3-dioxygenase activity"/>
    <property type="evidence" value="ECO:0007669"/>
    <property type="project" value="UniProtKB-EC"/>
</dbReference>
<evidence type="ECO:0000313" key="10">
    <source>
        <dbReference type="Proteomes" id="UP001060012"/>
    </source>
</evidence>
<dbReference type="PANTHER" id="PTHR21366">
    <property type="entry name" value="GLYOXALASE FAMILY PROTEIN"/>
    <property type="match status" value="1"/>
</dbReference>
<dbReference type="Pfam" id="PF22247">
    <property type="entry name" value="Diox-like_N"/>
    <property type="match status" value="1"/>
</dbReference>
<dbReference type="InterPro" id="IPR017624">
    <property type="entry name" value="Catechol_2-3_dOase"/>
</dbReference>
<comment type="subunit">
    <text evidence="2">Homotetramer.</text>
</comment>
<evidence type="ECO:0000256" key="4">
    <source>
        <dbReference type="ARBA" id="ARBA00022737"/>
    </source>
</evidence>
<dbReference type="Pfam" id="PF00903">
    <property type="entry name" value="Glyoxalase"/>
    <property type="match status" value="1"/>
</dbReference>
<keyword evidence="3" id="KW-0479">Metal-binding</keyword>
<dbReference type="EMBL" id="CP100595">
    <property type="protein sequence ID" value="UTJ06812.1"/>
    <property type="molecule type" value="Genomic_DNA"/>
</dbReference>
<name>A0ABY5E3S6_9BACT</name>
<evidence type="ECO:0000256" key="2">
    <source>
        <dbReference type="ARBA" id="ARBA00011881"/>
    </source>
</evidence>
<dbReference type="InterPro" id="IPR054560">
    <property type="entry name" value="XylE-like_N"/>
</dbReference>
<organism evidence="9 10">
    <name type="scientific">Arcobacter roscoffensis</name>
    <dbReference type="NCBI Taxonomy" id="2961520"/>
    <lineage>
        <taxon>Bacteria</taxon>
        <taxon>Pseudomonadati</taxon>
        <taxon>Campylobacterota</taxon>
        <taxon>Epsilonproteobacteria</taxon>
        <taxon>Campylobacterales</taxon>
        <taxon>Arcobacteraceae</taxon>
        <taxon>Arcobacter</taxon>
    </lineage>
</organism>